<dbReference type="AlphaFoldDB" id="A0A3N4KR29"/>
<dbReference type="InterPro" id="IPR015943">
    <property type="entry name" value="WD40/YVTN_repeat-like_dom_sf"/>
</dbReference>
<dbReference type="GO" id="GO:0030864">
    <property type="term" value="C:cortical actin cytoskeleton"/>
    <property type="evidence" value="ECO:0007669"/>
    <property type="project" value="TreeGrafter"/>
</dbReference>
<dbReference type="FunFam" id="2.130.10.10:FF:000102">
    <property type="entry name" value="Actin-interacting protein 1"/>
    <property type="match status" value="1"/>
</dbReference>
<dbReference type="PROSITE" id="PS50082">
    <property type="entry name" value="WD_REPEATS_2"/>
    <property type="match status" value="6"/>
</dbReference>
<dbReference type="GO" id="GO:0030042">
    <property type="term" value="P:actin filament depolymerization"/>
    <property type="evidence" value="ECO:0007669"/>
    <property type="project" value="TreeGrafter"/>
</dbReference>
<name>A0A3N4KR29_9PEZI</name>
<evidence type="ECO:0000256" key="4">
    <source>
        <dbReference type="PROSITE-ProRule" id="PRU00221"/>
    </source>
</evidence>
<dbReference type="GO" id="GO:0051015">
    <property type="term" value="F:actin filament binding"/>
    <property type="evidence" value="ECO:0007669"/>
    <property type="project" value="TreeGrafter"/>
</dbReference>
<feature type="repeat" description="WD" evidence="4">
    <location>
        <begin position="186"/>
        <end position="227"/>
    </location>
</feature>
<comment type="similarity">
    <text evidence="3">Belongs to the WD repeat AIP1 family.</text>
</comment>
<feature type="repeat" description="WD" evidence="4">
    <location>
        <begin position="232"/>
        <end position="273"/>
    </location>
</feature>
<dbReference type="Proteomes" id="UP000277580">
    <property type="component" value="Unassembled WGS sequence"/>
</dbReference>
<dbReference type="STRING" id="1392247.A0A3N4KR29"/>
<evidence type="ECO:0000313" key="5">
    <source>
        <dbReference type="EMBL" id="RPB13044.1"/>
    </source>
</evidence>
<dbReference type="SUPFAM" id="SSF50978">
    <property type="entry name" value="WD40 repeat-like"/>
    <property type="match status" value="2"/>
</dbReference>
<dbReference type="SMART" id="SM00320">
    <property type="entry name" value="WD40"/>
    <property type="match status" value="9"/>
</dbReference>
<evidence type="ECO:0000256" key="2">
    <source>
        <dbReference type="ARBA" id="ARBA00022737"/>
    </source>
</evidence>
<dbReference type="PANTHER" id="PTHR19856:SF0">
    <property type="entry name" value="WD REPEAT-CONTAINING PROTEIN 1"/>
    <property type="match status" value="1"/>
</dbReference>
<evidence type="ECO:0000256" key="1">
    <source>
        <dbReference type="ARBA" id="ARBA00022574"/>
    </source>
</evidence>
<dbReference type="Pfam" id="PF00400">
    <property type="entry name" value="WD40"/>
    <property type="match status" value="7"/>
</dbReference>
<feature type="repeat" description="WD" evidence="4">
    <location>
        <begin position="324"/>
        <end position="356"/>
    </location>
</feature>
<keyword evidence="2" id="KW-0677">Repeat</keyword>
<accession>A0A3N4KR29</accession>
<keyword evidence="1 4" id="KW-0853">WD repeat</keyword>
<reference evidence="5 6" key="1">
    <citation type="journal article" date="2018" name="Nat. Ecol. Evol.">
        <title>Pezizomycetes genomes reveal the molecular basis of ectomycorrhizal truffle lifestyle.</title>
        <authorList>
            <person name="Murat C."/>
            <person name="Payen T."/>
            <person name="Noel B."/>
            <person name="Kuo A."/>
            <person name="Morin E."/>
            <person name="Chen J."/>
            <person name="Kohler A."/>
            <person name="Krizsan K."/>
            <person name="Balestrini R."/>
            <person name="Da Silva C."/>
            <person name="Montanini B."/>
            <person name="Hainaut M."/>
            <person name="Levati E."/>
            <person name="Barry K.W."/>
            <person name="Belfiori B."/>
            <person name="Cichocki N."/>
            <person name="Clum A."/>
            <person name="Dockter R.B."/>
            <person name="Fauchery L."/>
            <person name="Guy J."/>
            <person name="Iotti M."/>
            <person name="Le Tacon F."/>
            <person name="Lindquist E.A."/>
            <person name="Lipzen A."/>
            <person name="Malagnac F."/>
            <person name="Mello A."/>
            <person name="Molinier V."/>
            <person name="Miyauchi S."/>
            <person name="Poulain J."/>
            <person name="Riccioni C."/>
            <person name="Rubini A."/>
            <person name="Sitrit Y."/>
            <person name="Splivallo R."/>
            <person name="Traeger S."/>
            <person name="Wang M."/>
            <person name="Zifcakova L."/>
            <person name="Wipf D."/>
            <person name="Zambonelli A."/>
            <person name="Paolocci F."/>
            <person name="Nowrousian M."/>
            <person name="Ottonello S."/>
            <person name="Baldrian P."/>
            <person name="Spatafora J.W."/>
            <person name="Henrissat B."/>
            <person name="Nagy L.G."/>
            <person name="Aury J.M."/>
            <person name="Wincker P."/>
            <person name="Grigoriev I.V."/>
            <person name="Bonfante P."/>
            <person name="Martin F.M."/>
        </authorList>
    </citation>
    <scope>NUCLEOTIDE SEQUENCE [LARGE SCALE GENOMIC DNA]</scope>
    <source>
        <strain evidence="5 6">CCBAS932</strain>
    </source>
</reference>
<feature type="repeat" description="WD" evidence="4">
    <location>
        <begin position="533"/>
        <end position="574"/>
    </location>
</feature>
<dbReference type="InterPro" id="IPR036322">
    <property type="entry name" value="WD40_repeat_dom_sf"/>
</dbReference>
<dbReference type="FunFam" id="2.130.10.10:FF:000167">
    <property type="entry name" value="Actin-interacting protein 1"/>
    <property type="match status" value="1"/>
</dbReference>
<dbReference type="OrthoDB" id="2306at2759"/>
<dbReference type="PANTHER" id="PTHR19856">
    <property type="entry name" value="WD-REPEATCONTAINING PROTEIN WDR1"/>
    <property type="match status" value="1"/>
</dbReference>
<dbReference type="PROSITE" id="PS50294">
    <property type="entry name" value="WD_REPEATS_REGION"/>
    <property type="match status" value="5"/>
</dbReference>
<protein>
    <submittedName>
        <fullName evidence="5">WD40 repeat-like protein</fullName>
    </submittedName>
</protein>
<organism evidence="5 6">
    <name type="scientific">Morchella conica CCBAS932</name>
    <dbReference type="NCBI Taxonomy" id="1392247"/>
    <lineage>
        <taxon>Eukaryota</taxon>
        <taxon>Fungi</taxon>
        <taxon>Dikarya</taxon>
        <taxon>Ascomycota</taxon>
        <taxon>Pezizomycotina</taxon>
        <taxon>Pezizomycetes</taxon>
        <taxon>Pezizales</taxon>
        <taxon>Morchellaceae</taxon>
        <taxon>Morchella</taxon>
    </lineage>
</organism>
<dbReference type="EMBL" id="ML119125">
    <property type="protein sequence ID" value="RPB13044.1"/>
    <property type="molecule type" value="Genomic_DNA"/>
</dbReference>
<sequence length="612" mass="65482">MSLIRKSIYAAQPSTTRATSTHLSVDPKGERLAYASGKSVFLRSIDDPSISTQNTAHTANVNVARFSPSGYYVASGDTSGMVRVWDCVGEDMNTKGEFGIISGTIKDLAWDGESKRIIAVGDGKERFGHCITYDTGNSVGEILGHSSIINSVSIRQQRPYRAATASDDKTLVFYHGTPFKFNQTLTGNHSNFVQGVAFSPDGEHFVSVGSDRKIFLYDGKTGDLKSEVTYGDAGHKGGIYSVSWSSDSKRFVTASADQTVKLWDVEQSKNSFTWKFGEEGIPSIPDHQVGVVWTPRSDDTIISLSLAGDLNYLNFSAHKPYKVVHGHQKAITALKVTKESKTLFTGSYDGRICKWDTAVGAAAGLDGKGHENNVSGFAETQTGSVVSVGWDDHARQIDVGAGCFVANAPTKGQPKGIAELGPNGSTVVVSENAITAYGKDLEIIATLVPKYTPTCVGASSTYEIAIGGQNNIIQVYSVSGSTITESKKIITRSTPTCLSYSPNGKYLAAGDASGKITLYDTTDQTYSVKTTRWSFHTGRVDSIVWNDDGTHVVTGGLDTNVFVYSVENPAKNLKARNAHMGGVNAVGWEEKDVIVSAGADGAVKRWGVTFAG</sequence>
<gene>
    <name evidence="5" type="ORF">P167DRAFT_505895</name>
</gene>
<dbReference type="CDD" id="cd00200">
    <property type="entry name" value="WD40"/>
    <property type="match status" value="1"/>
</dbReference>
<dbReference type="InterPro" id="IPR001680">
    <property type="entry name" value="WD40_rpt"/>
</dbReference>
<feature type="repeat" description="WD" evidence="4">
    <location>
        <begin position="54"/>
        <end position="86"/>
    </location>
</feature>
<keyword evidence="6" id="KW-1185">Reference proteome</keyword>
<dbReference type="InterPro" id="IPR020472">
    <property type="entry name" value="WD40_PAC1"/>
</dbReference>
<dbReference type="PRINTS" id="PR00320">
    <property type="entry name" value="GPROTEINBRPT"/>
</dbReference>
<dbReference type="InParanoid" id="A0A3N4KR29"/>
<feature type="repeat" description="WD" evidence="4">
    <location>
        <begin position="576"/>
        <end position="612"/>
    </location>
</feature>
<dbReference type="Gene3D" id="2.130.10.10">
    <property type="entry name" value="YVTN repeat-like/Quinoprotein amine dehydrogenase"/>
    <property type="match status" value="2"/>
</dbReference>
<evidence type="ECO:0000313" key="6">
    <source>
        <dbReference type="Proteomes" id="UP000277580"/>
    </source>
</evidence>
<evidence type="ECO:0000256" key="3">
    <source>
        <dbReference type="ARBA" id="ARBA00038366"/>
    </source>
</evidence>
<dbReference type="FunCoup" id="A0A3N4KR29">
    <property type="interactions" value="755"/>
</dbReference>
<proteinExistence type="inferred from homology"/>